<protein>
    <recommendedName>
        <fullName evidence="2">RNA-directed DNA polymerase, eukaryota, reverse transcriptase zinc-binding domain protein</fullName>
    </recommendedName>
</protein>
<name>A0A6L2KKJ3_TANCI</name>
<dbReference type="AlphaFoldDB" id="A0A6L2KKJ3"/>
<dbReference type="PANTHER" id="PTHR33116">
    <property type="entry name" value="REVERSE TRANSCRIPTASE ZINC-BINDING DOMAIN-CONTAINING PROTEIN-RELATED-RELATED"/>
    <property type="match status" value="1"/>
</dbReference>
<reference evidence="1" key="1">
    <citation type="journal article" date="2019" name="Sci. Rep.">
        <title>Draft genome of Tanacetum cinerariifolium, the natural source of mosquito coil.</title>
        <authorList>
            <person name="Yamashiro T."/>
            <person name="Shiraishi A."/>
            <person name="Satake H."/>
            <person name="Nakayama K."/>
        </authorList>
    </citation>
    <scope>NUCLEOTIDE SEQUENCE</scope>
</reference>
<sequence>MVKWVMDCVTSASCSIGINGDLHGFFNGKRGLGQGDLMSPYKFTLVMKVLTIEACYVGSLLHALILGFDFFLSRIVHDIGQLMRGFFWHLGEMNKGKAKVSWDFICMPEFKGGPGVRRLADVNVALTTTYIWSILMHKEPLWVKWVHTYKLIGRRFWDVVPHVDMS</sequence>
<proteinExistence type="predicted"/>
<gene>
    <name evidence="1" type="ORF">Tci_021946</name>
</gene>
<organism evidence="1">
    <name type="scientific">Tanacetum cinerariifolium</name>
    <name type="common">Dalmatian daisy</name>
    <name type="synonym">Chrysanthemum cinerariifolium</name>
    <dbReference type="NCBI Taxonomy" id="118510"/>
    <lineage>
        <taxon>Eukaryota</taxon>
        <taxon>Viridiplantae</taxon>
        <taxon>Streptophyta</taxon>
        <taxon>Embryophyta</taxon>
        <taxon>Tracheophyta</taxon>
        <taxon>Spermatophyta</taxon>
        <taxon>Magnoliopsida</taxon>
        <taxon>eudicotyledons</taxon>
        <taxon>Gunneridae</taxon>
        <taxon>Pentapetalae</taxon>
        <taxon>asterids</taxon>
        <taxon>campanulids</taxon>
        <taxon>Asterales</taxon>
        <taxon>Asteraceae</taxon>
        <taxon>Asteroideae</taxon>
        <taxon>Anthemideae</taxon>
        <taxon>Anthemidinae</taxon>
        <taxon>Tanacetum</taxon>
    </lineage>
</organism>
<comment type="caution">
    <text evidence="1">The sequence shown here is derived from an EMBL/GenBank/DDBJ whole genome shotgun (WGS) entry which is preliminary data.</text>
</comment>
<evidence type="ECO:0008006" key="2">
    <source>
        <dbReference type="Google" id="ProtNLM"/>
    </source>
</evidence>
<dbReference type="PANTHER" id="PTHR33116:SF84">
    <property type="entry name" value="RNA-DIRECTED DNA POLYMERASE"/>
    <property type="match status" value="1"/>
</dbReference>
<dbReference type="EMBL" id="BKCJ010002644">
    <property type="protein sequence ID" value="GEU49968.1"/>
    <property type="molecule type" value="Genomic_DNA"/>
</dbReference>
<accession>A0A6L2KKJ3</accession>
<evidence type="ECO:0000313" key="1">
    <source>
        <dbReference type="EMBL" id="GEU49968.1"/>
    </source>
</evidence>